<accession>A0AAN6WIA1</accession>
<comment type="caution">
    <text evidence="2">The sequence shown here is derived from an EMBL/GenBank/DDBJ whole genome shotgun (WGS) entry which is preliminary data.</text>
</comment>
<feature type="signal peptide" evidence="1">
    <location>
        <begin position="1"/>
        <end position="21"/>
    </location>
</feature>
<evidence type="ECO:0000313" key="2">
    <source>
        <dbReference type="EMBL" id="KAK4182128.1"/>
    </source>
</evidence>
<organism evidence="2 3">
    <name type="scientific">Podospora australis</name>
    <dbReference type="NCBI Taxonomy" id="1536484"/>
    <lineage>
        <taxon>Eukaryota</taxon>
        <taxon>Fungi</taxon>
        <taxon>Dikarya</taxon>
        <taxon>Ascomycota</taxon>
        <taxon>Pezizomycotina</taxon>
        <taxon>Sordariomycetes</taxon>
        <taxon>Sordariomycetidae</taxon>
        <taxon>Sordariales</taxon>
        <taxon>Podosporaceae</taxon>
        <taxon>Podospora</taxon>
    </lineage>
</organism>
<proteinExistence type="predicted"/>
<evidence type="ECO:0008006" key="4">
    <source>
        <dbReference type="Google" id="ProtNLM"/>
    </source>
</evidence>
<keyword evidence="3" id="KW-1185">Reference proteome</keyword>
<reference evidence="2" key="2">
    <citation type="submission" date="2023-05" db="EMBL/GenBank/DDBJ databases">
        <authorList>
            <consortium name="Lawrence Berkeley National Laboratory"/>
            <person name="Steindorff A."/>
            <person name="Hensen N."/>
            <person name="Bonometti L."/>
            <person name="Westerberg I."/>
            <person name="Brannstrom I.O."/>
            <person name="Guillou S."/>
            <person name="Cros-Aarteil S."/>
            <person name="Calhoun S."/>
            <person name="Haridas S."/>
            <person name="Kuo A."/>
            <person name="Mondo S."/>
            <person name="Pangilinan J."/>
            <person name="Riley R."/>
            <person name="Labutti K."/>
            <person name="Andreopoulos B."/>
            <person name="Lipzen A."/>
            <person name="Chen C."/>
            <person name="Yanf M."/>
            <person name="Daum C."/>
            <person name="Ng V."/>
            <person name="Clum A."/>
            <person name="Ohm R."/>
            <person name="Martin F."/>
            <person name="Silar P."/>
            <person name="Natvig D."/>
            <person name="Lalanne C."/>
            <person name="Gautier V."/>
            <person name="Ament-Velasquez S.L."/>
            <person name="Kruys A."/>
            <person name="Hutchinson M.I."/>
            <person name="Powell A.J."/>
            <person name="Barry K."/>
            <person name="Miller A.N."/>
            <person name="Grigoriev I.V."/>
            <person name="Debuchy R."/>
            <person name="Gladieux P."/>
            <person name="Thoren M.H."/>
            <person name="Johannesson H."/>
        </authorList>
    </citation>
    <scope>NUCLEOTIDE SEQUENCE</scope>
    <source>
        <strain evidence="2">PSN309</strain>
    </source>
</reference>
<dbReference type="EMBL" id="MU864746">
    <property type="protein sequence ID" value="KAK4182128.1"/>
    <property type="molecule type" value="Genomic_DNA"/>
</dbReference>
<dbReference type="AlphaFoldDB" id="A0AAN6WIA1"/>
<name>A0AAN6WIA1_9PEZI</name>
<gene>
    <name evidence="2" type="ORF">QBC35DRAFT_196525</name>
</gene>
<evidence type="ECO:0000313" key="3">
    <source>
        <dbReference type="Proteomes" id="UP001302126"/>
    </source>
</evidence>
<keyword evidence="1" id="KW-0732">Signal</keyword>
<dbReference type="Proteomes" id="UP001302126">
    <property type="component" value="Unassembled WGS sequence"/>
</dbReference>
<protein>
    <recommendedName>
        <fullName evidence="4">Apple domain-containing protein</fullName>
    </recommendedName>
</protein>
<evidence type="ECO:0000256" key="1">
    <source>
        <dbReference type="SAM" id="SignalP"/>
    </source>
</evidence>
<sequence length="327" mass="33387">MRSSSTVALLSAALLPSAALGASTPFLDVCLVESVLEYFSCLKPVPEGCVESVEEQVIAFCNSYLSIEPVTTYLSTVTPDGEVETVTKYTTVESTSTDVVLTTVETTATTIETSIVRETITATITAGPAPPVKRAPTLSAVPNCPDLTKKNLAGKPAWKLSKACSCLDPQPTTVTLDATTISAGETVTVTEPATSTIVIPETTTSTESSTTVVTEATTVTETSTATATVQPAVPNRCSVGYNASGNGQGNRVVSVRAEAGGPSCCEICGTTPNCVAIAGTGLSCQLLVKQTQLAGAPTNELCPLGIETYNFGAPVASGAVFKGPCAA</sequence>
<feature type="chain" id="PRO_5042856062" description="Apple domain-containing protein" evidence="1">
    <location>
        <begin position="22"/>
        <end position="327"/>
    </location>
</feature>
<reference evidence="2" key="1">
    <citation type="journal article" date="2023" name="Mol. Phylogenet. Evol.">
        <title>Genome-scale phylogeny and comparative genomics of the fungal order Sordariales.</title>
        <authorList>
            <person name="Hensen N."/>
            <person name="Bonometti L."/>
            <person name="Westerberg I."/>
            <person name="Brannstrom I.O."/>
            <person name="Guillou S."/>
            <person name="Cros-Aarteil S."/>
            <person name="Calhoun S."/>
            <person name="Haridas S."/>
            <person name="Kuo A."/>
            <person name="Mondo S."/>
            <person name="Pangilinan J."/>
            <person name="Riley R."/>
            <person name="LaButti K."/>
            <person name="Andreopoulos B."/>
            <person name="Lipzen A."/>
            <person name="Chen C."/>
            <person name="Yan M."/>
            <person name="Daum C."/>
            <person name="Ng V."/>
            <person name="Clum A."/>
            <person name="Steindorff A."/>
            <person name="Ohm R.A."/>
            <person name="Martin F."/>
            <person name="Silar P."/>
            <person name="Natvig D.O."/>
            <person name="Lalanne C."/>
            <person name="Gautier V."/>
            <person name="Ament-Velasquez S.L."/>
            <person name="Kruys A."/>
            <person name="Hutchinson M.I."/>
            <person name="Powell A.J."/>
            <person name="Barry K."/>
            <person name="Miller A.N."/>
            <person name="Grigoriev I.V."/>
            <person name="Debuchy R."/>
            <person name="Gladieux P."/>
            <person name="Hiltunen Thoren M."/>
            <person name="Johannesson H."/>
        </authorList>
    </citation>
    <scope>NUCLEOTIDE SEQUENCE</scope>
    <source>
        <strain evidence="2">PSN309</strain>
    </source>
</reference>